<evidence type="ECO:0000256" key="2">
    <source>
        <dbReference type="ARBA" id="ARBA00022771"/>
    </source>
</evidence>
<comment type="caution">
    <text evidence="6">The sequence shown here is derived from an EMBL/GenBank/DDBJ whole genome shotgun (WGS) entry which is preliminary data.</text>
</comment>
<dbReference type="Gene3D" id="1.25.40.10">
    <property type="entry name" value="Tetratricopeptide repeat domain"/>
    <property type="match status" value="1"/>
</dbReference>
<dbReference type="SUPFAM" id="SSF144232">
    <property type="entry name" value="HIT/MYND zinc finger-like"/>
    <property type="match status" value="1"/>
</dbReference>
<dbReference type="PROSITE" id="PS50865">
    <property type="entry name" value="ZF_MYND_2"/>
    <property type="match status" value="1"/>
</dbReference>
<protein>
    <recommendedName>
        <fullName evidence="5">MYND-type domain-containing protein</fullName>
    </recommendedName>
</protein>
<feature type="domain" description="MYND-type" evidence="5">
    <location>
        <begin position="488"/>
        <end position="527"/>
    </location>
</feature>
<dbReference type="InterPro" id="IPR011990">
    <property type="entry name" value="TPR-like_helical_dom_sf"/>
</dbReference>
<sequence>MACKPGKDNALPSYCSDGNSWREFFTMMPANANCVDVDYLKAKASQGSQVAAGVLESLYACFRLFDFVEGKIEIDESEWMDLMKLAYDCFAQDYQVYHLPKQILEMKKQVVDKLFEKSHWSKGEDEMKLRFCYARFSSEVKDFATSSKDVRVSQRGIKLLKEGIEMYPDNVHFYILLVTFYNHLEDVKSALFYAEKGIKKFPNNVNLLFKKASILHEAKAKRVDITASFEEYLGKAPEDHGDVPEAYFRLVTCYANELGSWNGSEVVFRLYMLGKEAEKKLLPCYFPKGGRPLLSSQIERLVFGKEFHNFIEMMEPNKAQIVGVLQRKPHLDNTNRKELIISHRQFMNETNRLSEDFAQLLKHKAGIVPKLKQSVPETSQLLLKGICLKEVNLESDTLYEGCVINLTIIDEPGVKSGRIQVIVQDRHGDVTRLYIYNEKISKESLEKFGVGTRMVISNPLVEDAQVGVGLRNDEPKCIVFASSVPNMCRFCGEANAPQKCSQCKKAWYCSKECQQHDWKMLKHKLVCSKV</sequence>
<evidence type="ECO:0000256" key="4">
    <source>
        <dbReference type="PROSITE-ProRule" id="PRU00134"/>
    </source>
</evidence>
<gene>
    <name evidence="6" type="ORF">ODALV1_LOCUS26917</name>
</gene>
<dbReference type="Gene3D" id="6.10.140.2220">
    <property type="match status" value="1"/>
</dbReference>
<keyword evidence="3" id="KW-0862">Zinc</keyword>
<evidence type="ECO:0000259" key="5">
    <source>
        <dbReference type="PROSITE" id="PS50865"/>
    </source>
</evidence>
<keyword evidence="7" id="KW-1185">Reference proteome</keyword>
<dbReference type="Proteomes" id="UP001642540">
    <property type="component" value="Unassembled WGS sequence"/>
</dbReference>
<dbReference type="Pfam" id="PF01753">
    <property type="entry name" value="zf-MYND"/>
    <property type="match status" value="1"/>
</dbReference>
<evidence type="ECO:0000256" key="1">
    <source>
        <dbReference type="ARBA" id="ARBA00022723"/>
    </source>
</evidence>
<dbReference type="SUPFAM" id="SSF48452">
    <property type="entry name" value="TPR-like"/>
    <property type="match status" value="1"/>
</dbReference>
<dbReference type="PANTHER" id="PTHR10237:SF15">
    <property type="entry name" value="LD37257P"/>
    <property type="match status" value="1"/>
</dbReference>
<evidence type="ECO:0000256" key="3">
    <source>
        <dbReference type="ARBA" id="ARBA00022833"/>
    </source>
</evidence>
<evidence type="ECO:0000313" key="6">
    <source>
        <dbReference type="EMBL" id="CAL8137436.1"/>
    </source>
</evidence>
<proteinExistence type="predicted"/>
<dbReference type="InterPro" id="IPR024119">
    <property type="entry name" value="TF_DEAF-1"/>
</dbReference>
<dbReference type="EMBL" id="CAXLJM020000117">
    <property type="protein sequence ID" value="CAL8137436.1"/>
    <property type="molecule type" value="Genomic_DNA"/>
</dbReference>
<accession>A0ABP1RW80</accession>
<organism evidence="6 7">
    <name type="scientific">Orchesella dallaii</name>
    <dbReference type="NCBI Taxonomy" id="48710"/>
    <lineage>
        <taxon>Eukaryota</taxon>
        <taxon>Metazoa</taxon>
        <taxon>Ecdysozoa</taxon>
        <taxon>Arthropoda</taxon>
        <taxon>Hexapoda</taxon>
        <taxon>Collembola</taxon>
        <taxon>Entomobryomorpha</taxon>
        <taxon>Entomobryoidea</taxon>
        <taxon>Orchesellidae</taxon>
        <taxon>Orchesellinae</taxon>
        <taxon>Orchesella</taxon>
    </lineage>
</organism>
<keyword evidence="2 4" id="KW-0863">Zinc-finger</keyword>
<keyword evidence="1" id="KW-0479">Metal-binding</keyword>
<dbReference type="PROSITE" id="PS01360">
    <property type="entry name" value="ZF_MYND_1"/>
    <property type="match status" value="1"/>
</dbReference>
<dbReference type="PANTHER" id="PTHR10237">
    <property type="entry name" value="DEFORMED EPIDERMAL AUTOREGULATORY FACTOR 1 HOMOLOG SUPPRESSIN"/>
    <property type="match status" value="1"/>
</dbReference>
<name>A0ABP1RW80_9HEXA</name>
<dbReference type="InterPro" id="IPR002893">
    <property type="entry name" value="Znf_MYND"/>
</dbReference>
<reference evidence="6 7" key="1">
    <citation type="submission" date="2024-08" db="EMBL/GenBank/DDBJ databases">
        <authorList>
            <person name="Cucini C."/>
            <person name="Frati F."/>
        </authorList>
    </citation>
    <scope>NUCLEOTIDE SEQUENCE [LARGE SCALE GENOMIC DNA]</scope>
</reference>
<evidence type="ECO:0000313" key="7">
    <source>
        <dbReference type="Proteomes" id="UP001642540"/>
    </source>
</evidence>